<dbReference type="EMBL" id="FOXV01000001">
    <property type="protein sequence ID" value="SFP97210.1"/>
    <property type="molecule type" value="Genomic_DNA"/>
</dbReference>
<dbReference type="STRING" id="93684.SAMN05421853_101102"/>
<dbReference type="Proteomes" id="UP000243106">
    <property type="component" value="Unassembled WGS sequence"/>
</dbReference>
<proteinExistence type="predicted"/>
<feature type="domain" description="EAL" evidence="1">
    <location>
        <begin position="198"/>
        <end position="453"/>
    </location>
</feature>
<dbReference type="PANTHER" id="PTHR33121:SF70">
    <property type="entry name" value="SIGNALING PROTEIN YKOW"/>
    <property type="match status" value="1"/>
</dbReference>
<dbReference type="CDD" id="cd01948">
    <property type="entry name" value="EAL"/>
    <property type="match status" value="1"/>
</dbReference>
<dbReference type="SMART" id="SM00267">
    <property type="entry name" value="GGDEF"/>
    <property type="match status" value="1"/>
</dbReference>
<dbReference type="Gene3D" id="3.20.20.450">
    <property type="entry name" value="EAL domain"/>
    <property type="match status" value="1"/>
</dbReference>
<dbReference type="InterPro" id="IPR043128">
    <property type="entry name" value="Rev_trsase/Diguanyl_cyclase"/>
</dbReference>
<evidence type="ECO:0000259" key="2">
    <source>
        <dbReference type="PROSITE" id="PS50887"/>
    </source>
</evidence>
<dbReference type="InterPro" id="IPR029787">
    <property type="entry name" value="Nucleotide_cyclase"/>
</dbReference>
<dbReference type="Gene3D" id="3.30.70.270">
    <property type="match status" value="1"/>
</dbReference>
<gene>
    <name evidence="3" type="ORF">SAMN05421853_101102</name>
</gene>
<dbReference type="InterPro" id="IPR050706">
    <property type="entry name" value="Cyclic-di-GMP_PDE-like"/>
</dbReference>
<evidence type="ECO:0000313" key="4">
    <source>
        <dbReference type="Proteomes" id="UP000243106"/>
    </source>
</evidence>
<dbReference type="PANTHER" id="PTHR33121">
    <property type="entry name" value="CYCLIC DI-GMP PHOSPHODIESTERASE PDEF"/>
    <property type="match status" value="1"/>
</dbReference>
<dbReference type="SUPFAM" id="SSF55073">
    <property type="entry name" value="Nucleotide cyclase"/>
    <property type="match status" value="1"/>
</dbReference>
<reference evidence="4" key="1">
    <citation type="submission" date="2016-10" db="EMBL/GenBank/DDBJ databases">
        <authorList>
            <person name="Varghese N."/>
            <person name="Submissions S."/>
        </authorList>
    </citation>
    <scope>NUCLEOTIDE SEQUENCE [LARGE SCALE GENOMIC DNA]</scope>
    <source>
        <strain evidence="4">JCM 10271</strain>
    </source>
</reference>
<dbReference type="AlphaFoldDB" id="A0A1I5UPR9"/>
<dbReference type="Pfam" id="PF00563">
    <property type="entry name" value="EAL"/>
    <property type="match status" value="1"/>
</dbReference>
<feature type="domain" description="GGDEF" evidence="2">
    <location>
        <begin position="58"/>
        <end position="189"/>
    </location>
</feature>
<dbReference type="PROSITE" id="PS50883">
    <property type="entry name" value="EAL"/>
    <property type="match status" value="1"/>
</dbReference>
<dbReference type="PROSITE" id="PS50887">
    <property type="entry name" value="GGDEF"/>
    <property type="match status" value="1"/>
</dbReference>
<accession>A0A1I5UPR9</accession>
<dbReference type="InterPro" id="IPR001633">
    <property type="entry name" value="EAL_dom"/>
</dbReference>
<keyword evidence="4" id="KW-1185">Reference proteome</keyword>
<protein>
    <submittedName>
        <fullName evidence="3">EAL domain, c-di-GMP-specific phosphodiesterase class I (Or its enzymatically inactive variant)</fullName>
    </submittedName>
</protein>
<evidence type="ECO:0000259" key="1">
    <source>
        <dbReference type="PROSITE" id="PS50883"/>
    </source>
</evidence>
<dbReference type="InterPro" id="IPR035919">
    <property type="entry name" value="EAL_sf"/>
</dbReference>
<dbReference type="SMART" id="SM00052">
    <property type="entry name" value="EAL"/>
    <property type="match status" value="1"/>
</dbReference>
<name>A0A1I5UPR9_9RHOB</name>
<sequence length="466" mass="50480">MWEQIARRIRVAWRALFRPPAAEDARGGTGLEAKRIVGVDAFLSRADLLWSRPGGAGLVPTCVILEIRGLAEVATELGQSVLRDARTICRDRLTDMLRPHDVVALIGDARFAIALALPPDQAKLFGRRVEAALDEPLTLSGQKFRLSARLGIASAPGSRPPAADCLARAEDALDRALVRGNQAVAVWTPGIARDIEARRDLARQLATALEAGEIVPWFQPQICTSSGRVSGAEALARWQHPERGVLPPSQFLETLQRSGRIEHLARTMITGTLEALAARDAAGLIVPRVSINLGAAELTDPTLVTYLKWELDRHGISADRLAIEILETVVAYMRDNAVTGTVRQLAGIGCGIDLDDFGMGAAPLTTLRALPIQRIKLDRSVVAQVDRDPAQRRMVTALLSLADRLGLETVAEGVERAAEHALLAQLGCDHVQGFCIARPMPAQKFAEWLPAFEAQIIKAPPLPRRA</sequence>
<dbReference type="GO" id="GO:0071111">
    <property type="term" value="F:cyclic-guanylate-specific phosphodiesterase activity"/>
    <property type="evidence" value="ECO:0007669"/>
    <property type="project" value="InterPro"/>
</dbReference>
<evidence type="ECO:0000313" key="3">
    <source>
        <dbReference type="EMBL" id="SFP97210.1"/>
    </source>
</evidence>
<dbReference type="InterPro" id="IPR000160">
    <property type="entry name" value="GGDEF_dom"/>
</dbReference>
<organism evidence="3 4">
    <name type="scientific">Roseivivax halotolerans</name>
    <dbReference type="NCBI Taxonomy" id="93684"/>
    <lineage>
        <taxon>Bacteria</taxon>
        <taxon>Pseudomonadati</taxon>
        <taxon>Pseudomonadota</taxon>
        <taxon>Alphaproteobacteria</taxon>
        <taxon>Rhodobacterales</taxon>
        <taxon>Roseobacteraceae</taxon>
        <taxon>Roseivivax</taxon>
    </lineage>
</organism>
<dbReference type="SUPFAM" id="SSF141868">
    <property type="entry name" value="EAL domain-like"/>
    <property type="match status" value="1"/>
</dbReference>
<dbReference type="Pfam" id="PF00990">
    <property type="entry name" value="GGDEF"/>
    <property type="match status" value="1"/>
</dbReference>
<dbReference type="RefSeq" id="WP_093008841.1">
    <property type="nucleotide sequence ID" value="NZ_FOXV01000001.1"/>
</dbReference>